<dbReference type="EMBL" id="JAPDDS010000003">
    <property type="protein sequence ID" value="MCW1884565.1"/>
    <property type="molecule type" value="Genomic_DNA"/>
</dbReference>
<name>A0ABT3FLW3_9BACT</name>
<proteinExistence type="predicted"/>
<feature type="signal peptide" evidence="2">
    <location>
        <begin position="1"/>
        <end position="25"/>
    </location>
</feature>
<feature type="region of interest" description="Disordered" evidence="1">
    <location>
        <begin position="24"/>
        <end position="68"/>
    </location>
</feature>
<evidence type="ECO:0000313" key="4">
    <source>
        <dbReference type="Proteomes" id="UP001207930"/>
    </source>
</evidence>
<reference evidence="3 4" key="1">
    <citation type="submission" date="2022-10" db="EMBL/GenBank/DDBJ databases">
        <title>Luteolibacter flavescens strain MCCC 1K03193, whole genome shotgun sequencing project.</title>
        <authorList>
            <person name="Zhao G."/>
            <person name="Shen L."/>
        </authorList>
    </citation>
    <scope>NUCLEOTIDE SEQUENCE [LARGE SCALE GENOMIC DNA]</scope>
    <source>
        <strain evidence="3 4">MCCC 1K03193</strain>
    </source>
</reference>
<accession>A0ABT3FLW3</accession>
<evidence type="ECO:0000256" key="1">
    <source>
        <dbReference type="SAM" id="MobiDB-lite"/>
    </source>
</evidence>
<keyword evidence="4" id="KW-1185">Reference proteome</keyword>
<evidence type="ECO:0008006" key="5">
    <source>
        <dbReference type="Google" id="ProtNLM"/>
    </source>
</evidence>
<evidence type="ECO:0000256" key="2">
    <source>
        <dbReference type="SAM" id="SignalP"/>
    </source>
</evidence>
<comment type="caution">
    <text evidence="3">The sequence shown here is derived from an EMBL/GenBank/DDBJ whole genome shotgun (WGS) entry which is preliminary data.</text>
</comment>
<dbReference type="Proteomes" id="UP001207930">
    <property type="component" value="Unassembled WGS sequence"/>
</dbReference>
<sequence length="167" mass="18012">MKKFIIVSSLAVWTAFVAYTSSRQAESEPSAPAGESAKPAKSPQKVSQRESGSRRATATATSDPKRLATARETIEAAAVRYEPSAVRDIRPWLLDSDPEIRQLARDGMVMLGEADAIPFLRDAASRLTDSAEVASLHEAADLLSLPAWSDSEEARRVMAEIVADGNL</sequence>
<dbReference type="RefSeq" id="WP_264500522.1">
    <property type="nucleotide sequence ID" value="NZ_JAPDDS010000003.1"/>
</dbReference>
<gene>
    <name evidence="3" type="ORF">OKA04_07460</name>
</gene>
<evidence type="ECO:0000313" key="3">
    <source>
        <dbReference type="EMBL" id="MCW1884565.1"/>
    </source>
</evidence>
<protein>
    <recommendedName>
        <fullName evidence="5">HEAT repeat domain-containing protein</fullName>
    </recommendedName>
</protein>
<organism evidence="3 4">
    <name type="scientific">Luteolibacter flavescens</name>
    <dbReference type="NCBI Taxonomy" id="1859460"/>
    <lineage>
        <taxon>Bacteria</taxon>
        <taxon>Pseudomonadati</taxon>
        <taxon>Verrucomicrobiota</taxon>
        <taxon>Verrucomicrobiia</taxon>
        <taxon>Verrucomicrobiales</taxon>
        <taxon>Verrucomicrobiaceae</taxon>
        <taxon>Luteolibacter</taxon>
    </lineage>
</organism>
<keyword evidence="2" id="KW-0732">Signal</keyword>
<feature type="chain" id="PRO_5045917001" description="HEAT repeat domain-containing protein" evidence="2">
    <location>
        <begin position="26"/>
        <end position="167"/>
    </location>
</feature>